<dbReference type="Gene3D" id="3.10.310.10">
    <property type="entry name" value="Diaminopimelate Epimerase, Chain A, domain 1"/>
    <property type="match status" value="1"/>
</dbReference>
<organism evidence="1 2">
    <name type="scientific">Sinosporangium album</name>
    <dbReference type="NCBI Taxonomy" id="504805"/>
    <lineage>
        <taxon>Bacteria</taxon>
        <taxon>Bacillati</taxon>
        <taxon>Actinomycetota</taxon>
        <taxon>Actinomycetes</taxon>
        <taxon>Streptosporangiales</taxon>
        <taxon>Streptosporangiaceae</taxon>
        <taxon>Sinosporangium</taxon>
    </lineage>
</organism>
<dbReference type="AlphaFoldDB" id="A0A1G8KRS5"/>
<evidence type="ECO:0008006" key="3">
    <source>
        <dbReference type="Google" id="ProtNLM"/>
    </source>
</evidence>
<evidence type="ECO:0000313" key="2">
    <source>
        <dbReference type="Proteomes" id="UP000198923"/>
    </source>
</evidence>
<dbReference type="Proteomes" id="UP000198923">
    <property type="component" value="Unassembled WGS sequence"/>
</dbReference>
<reference evidence="1 2" key="1">
    <citation type="submission" date="2016-10" db="EMBL/GenBank/DDBJ databases">
        <authorList>
            <person name="de Groot N.N."/>
        </authorList>
    </citation>
    <scope>NUCLEOTIDE SEQUENCE [LARGE SCALE GENOMIC DNA]</scope>
    <source>
        <strain evidence="1 2">CPCC 201354</strain>
    </source>
</reference>
<accession>A0A1G8KRS5</accession>
<evidence type="ECO:0000313" key="1">
    <source>
        <dbReference type="EMBL" id="SDI46175.1"/>
    </source>
</evidence>
<proteinExistence type="predicted"/>
<sequence>MGSPEEIDRLTGLPEGGDFTQVWSWIDRGEGRVRARFWAPRIGKGEDEACGSASMLLTLKLDRALEVIHGRYGAVIRTRPVDGVEVELGGRCVLEEPGETIRSRVTELYI</sequence>
<name>A0A1G8KRS5_9ACTN</name>
<dbReference type="EMBL" id="FNCN01000054">
    <property type="protein sequence ID" value="SDI46175.1"/>
    <property type="molecule type" value="Genomic_DNA"/>
</dbReference>
<gene>
    <name evidence="1" type="ORF">SAMN05421505_1547</name>
</gene>
<dbReference type="RefSeq" id="WP_093175904.1">
    <property type="nucleotide sequence ID" value="NZ_FNCN01000054.1"/>
</dbReference>
<dbReference type="SUPFAM" id="SSF54506">
    <property type="entry name" value="Diaminopimelate epimerase-like"/>
    <property type="match status" value="1"/>
</dbReference>
<protein>
    <recommendedName>
        <fullName evidence="3">PhzF family phenazine biosynthesis protein</fullName>
    </recommendedName>
</protein>
<dbReference type="STRING" id="504805.SAMN05421505_1547"/>
<dbReference type="OrthoDB" id="9788221at2"/>
<keyword evidence="2" id="KW-1185">Reference proteome</keyword>